<accession>A0A0D2IK68</accession>
<reference evidence="3 4" key="1">
    <citation type="submission" date="2015-01" db="EMBL/GenBank/DDBJ databases">
        <title>The Genome Sequence of Rhinocladiella mackenzie CBS 650.93.</title>
        <authorList>
            <consortium name="The Broad Institute Genomics Platform"/>
            <person name="Cuomo C."/>
            <person name="de Hoog S."/>
            <person name="Gorbushina A."/>
            <person name="Stielow B."/>
            <person name="Teixiera M."/>
            <person name="Abouelleil A."/>
            <person name="Chapman S.B."/>
            <person name="Priest M."/>
            <person name="Young S.K."/>
            <person name="Wortman J."/>
            <person name="Nusbaum C."/>
            <person name="Birren B."/>
        </authorList>
    </citation>
    <scope>NUCLEOTIDE SEQUENCE [LARGE SCALE GENOMIC DNA]</scope>
    <source>
        <strain evidence="3 4">CBS 650.93</strain>
    </source>
</reference>
<dbReference type="VEuPathDB" id="FungiDB:Z518_07184"/>
<dbReference type="Proteomes" id="UP000053617">
    <property type="component" value="Unassembled WGS sequence"/>
</dbReference>
<evidence type="ECO:0000256" key="1">
    <source>
        <dbReference type="SAM" id="Phobius"/>
    </source>
</evidence>
<dbReference type="PANTHER" id="PTHR34502:SF4">
    <property type="entry name" value="DUF6594 DOMAIN-CONTAINING PROTEIN"/>
    <property type="match status" value="1"/>
</dbReference>
<evidence type="ECO:0000313" key="4">
    <source>
        <dbReference type="Proteomes" id="UP000053617"/>
    </source>
</evidence>
<feature type="transmembrane region" description="Helical" evidence="1">
    <location>
        <begin position="147"/>
        <end position="166"/>
    </location>
</feature>
<dbReference type="Pfam" id="PF20237">
    <property type="entry name" value="DUF6594"/>
    <property type="match status" value="1"/>
</dbReference>
<proteinExistence type="predicted"/>
<dbReference type="GeneID" id="25295255"/>
<dbReference type="PANTHER" id="PTHR34502">
    <property type="entry name" value="DUF6594 DOMAIN-CONTAINING PROTEIN-RELATED"/>
    <property type="match status" value="1"/>
</dbReference>
<sequence>MWHKIGPSTRDWGSFAKGAGAPTSLGDRLKKRMDLVIAIREKLKEYRDALIMESTILLLRRPSRQAHDAFIRRFWDERNGERTIPTLDGYSESLYEDRKDLLVLKRAESEDRLTQLLRKFCPRLFKIGRRQNGGSDIEYISAHRISMVVNVITVLLAATLLFGAIYNLYYVQRGISLISSAPRAEIFGACAAYAAVPVVFLSGNLGNTGDSG</sequence>
<keyword evidence="1" id="KW-1133">Transmembrane helix</keyword>
<dbReference type="EMBL" id="KN847479">
    <property type="protein sequence ID" value="KIX03631.1"/>
    <property type="molecule type" value="Genomic_DNA"/>
</dbReference>
<dbReference type="AlphaFoldDB" id="A0A0D2IK68"/>
<dbReference type="STRING" id="1442369.A0A0D2IK68"/>
<feature type="transmembrane region" description="Helical" evidence="1">
    <location>
        <begin position="186"/>
        <end position="206"/>
    </location>
</feature>
<evidence type="ECO:0000259" key="2">
    <source>
        <dbReference type="Pfam" id="PF20237"/>
    </source>
</evidence>
<dbReference type="HOGENOM" id="CLU_051118_0_2_1"/>
<name>A0A0D2IK68_9EURO</name>
<keyword evidence="1" id="KW-0472">Membrane</keyword>
<evidence type="ECO:0000313" key="3">
    <source>
        <dbReference type="EMBL" id="KIX03631.1"/>
    </source>
</evidence>
<gene>
    <name evidence="3" type="ORF">Z518_07184</name>
</gene>
<dbReference type="InterPro" id="IPR046529">
    <property type="entry name" value="DUF6594"/>
</dbReference>
<protein>
    <submittedName>
        <fullName evidence="3">Rhinocladiella mackenziei CBS 650.93 unplaced genomic scaffold supercont1.5, whole genome shotgun sequence</fullName>
    </submittedName>
</protein>
<feature type="domain" description="DUF6594" evidence="2">
    <location>
        <begin position="27"/>
        <end position="196"/>
    </location>
</feature>
<keyword evidence="4" id="KW-1185">Reference proteome</keyword>
<dbReference type="RefSeq" id="XP_013270767.1">
    <property type="nucleotide sequence ID" value="XM_013415313.1"/>
</dbReference>
<keyword evidence="1" id="KW-0812">Transmembrane</keyword>
<organism evidence="3 4">
    <name type="scientific">Rhinocladiella mackenziei CBS 650.93</name>
    <dbReference type="NCBI Taxonomy" id="1442369"/>
    <lineage>
        <taxon>Eukaryota</taxon>
        <taxon>Fungi</taxon>
        <taxon>Dikarya</taxon>
        <taxon>Ascomycota</taxon>
        <taxon>Pezizomycotina</taxon>
        <taxon>Eurotiomycetes</taxon>
        <taxon>Chaetothyriomycetidae</taxon>
        <taxon>Chaetothyriales</taxon>
        <taxon>Herpotrichiellaceae</taxon>
        <taxon>Rhinocladiella</taxon>
    </lineage>
</organism>
<dbReference type="OrthoDB" id="3533814at2759"/>